<keyword evidence="2" id="KW-1185">Reference proteome</keyword>
<dbReference type="AlphaFoldDB" id="A0A3N7EK21"/>
<dbReference type="Proteomes" id="UP000006729">
    <property type="component" value="Chromosome 2"/>
</dbReference>
<organism evidence="1 2">
    <name type="scientific">Populus trichocarpa</name>
    <name type="common">Western balsam poplar</name>
    <name type="synonym">Populus balsamifera subsp. trichocarpa</name>
    <dbReference type="NCBI Taxonomy" id="3694"/>
    <lineage>
        <taxon>Eukaryota</taxon>
        <taxon>Viridiplantae</taxon>
        <taxon>Streptophyta</taxon>
        <taxon>Embryophyta</taxon>
        <taxon>Tracheophyta</taxon>
        <taxon>Spermatophyta</taxon>
        <taxon>Magnoliopsida</taxon>
        <taxon>eudicotyledons</taxon>
        <taxon>Gunneridae</taxon>
        <taxon>Pentapetalae</taxon>
        <taxon>rosids</taxon>
        <taxon>fabids</taxon>
        <taxon>Malpighiales</taxon>
        <taxon>Salicaceae</taxon>
        <taxon>Saliceae</taxon>
        <taxon>Populus</taxon>
    </lineage>
</organism>
<protein>
    <submittedName>
        <fullName evidence="1">Uncharacterized protein</fullName>
    </submittedName>
</protein>
<sequence length="50" mass="5286">MPIPKEVQPEPLLLPPMLLAPTTGLDAPEGGAPGISIQPLLKLFVFLLVL</sequence>
<evidence type="ECO:0000313" key="2">
    <source>
        <dbReference type="Proteomes" id="UP000006729"/>
    </source>
</evidence>
<dbReference type="EMBL" id="CM009291">
    <property type="protein sequence ID" value="RQO87263.1"/>
    <property type="molecule type" value="Genomic_DNA"/>
</dbReference>
<accession>A0A3N7EK21</accession>
<evidence type="ECO:0000313" key="1">
    <source>
        <dbReference type="EMBL" id="RQO87263.1"/>
    </source>
</evidence>
<proteinExistence type="predicted"/>
<dbReference type="InParanoid" id="A0A3N7EK21"/>
<gene>
    <name evidence="1" type="ORF">POPTR_002G211650</name>
</gene>
<name>A0A3N7EK21_POPTR</name>
<reference evidence="1 2" key="1">
    <citation type="journal article" date="2006" name="Science">
        <title>The genome of black cottonwood, Populus trichocarpa (Torr. &amp; Gray).</title>
        <authorList>
            <person name="Tuskan G.A."/>
            <person name="Difazio S."/>
            <person name="Jansson S."/>
            <person name="Bohlmann J."/>
            <person name="Grigoriev I."/>
            <person name="Hellsten U."/>
            <person name="Putnam N."/>
            <person name="Ralph S."/>
            <person name="Rombauts S."/>
            <person name="Salamov A."/>
            <person name="Schein J."/>
            <person name="Sterck L."/>
            <person name="Aerts A."/>
            <person name="Bhalerao R.R."/>
            <person name="Bhalerao R.P."/>
            <person name="Blaudez D."/>
            <person name="Boerjan W."/>
            <person name="Brun A."/>
            <person name="Brunner A."/>
            <person name="Busov V."/>
            <person name="Campbell M."/>
            <person name="Carlson J."/>
            <person name="Chalot M."/>
            <person name="Chapman J."/>
            <person name="Chen G.L."/>
            <person name="Cooper D."/>
            <person name="Coutinho P.M."/>
            <person name="Couturier J."/>
            <person name="Covert S."/>
            <person name="Cronk Q."/>
            <person name="Cunningham R."/>
            <person name="Davis J."/>
            <person name="Degroeve S."/>
            <person name="Dejardin A."/>
            <person name="Depamphilis C."/>
            <person name="Detter J."/>
            <person name="Dirks B."/>
            <person name="Dubchak I."/>
            <person name="Duplessis S."/>
            <person name="Ehlting J."/>
            <person name="Ellis B."/>
            <person name="Gendler K."/>
            <person name="Goodstein D."/>
            <person name="Gribskov M."/>
            <person name="Grimwood J."/>
            <person name="Groover A."/>
            <person name="Gunter L."/>
            <person name="Hamberger B."/>
            <person name="Heinze B."/>
            <person name="Helariutta Y."/>
            <person name="Henrissat B."/>
            <person name="Holligan D."/>
            <person name="Holt R."/>
            <person name="Huang W."/>
            <person name="Islam-Faridi N."/>
            <person name="Jones S."/>
            <person name="Jones-Rhoades M."/>
            <person name="Jorgensen R."/>
            <person name="Joshi C."/>
            <person name="Kangasjarvi J."/>
            <person name="Karlsson J."/>
            <person name="Kelleher C."/>
            <person name="Kirkpatrick R."/>
            <person name="Kirst M."/>
            <person name="Kohler A."/>
            <person name="Kalluri U."/>
            <person name="Larimer F."/>
            <person name="Leebens-Mack J."/>
            <person name="Leple J.C."/>
            <person name="Locascio P."/>
            <person name="Lou Y."/>
            <person name="Lucas S."/>
            <person name="Martin F."/>
            <person name="Montanini B."/>
            <person name="Napoli C."/>
            <person name="Nelson D.R."/>
            <person name="Nelson C."/>
            <person name="Nieminen K."/>
            <person name="Nilsson O."/>
            <person name="Pereda V."/>
            <person name="Peter G."/>
            <person name="Philippe R."/>
            <person name="Pilate G."/>
            <person name="Poliakov A."/>
            <person name="Razumovskaya J."/>
            <person name="Richardson P."/>
            <person name="Rinaldi C."/>
            <person name="Ritland K."/>
            <person name="Rouze P."/>
            <person name="Ryaboy D."/>
            <person name="Schmutz J."/>
            <person name="Schrader J."/>
            <person name="Segerman B."/>
            <person name="Shin H."/>
            <person name="Siddiqui A."/>
            <person name="Sterky F."/>
            <person name="Terry A."/>
            <person name="Tsai C.J."/>
            <person name="Uberbacher E."/>
            <person name="Unneberg P."/>
            <person name="Vahala J."/>
            <person name="Wall K."/>
            <person name="Wessler S."/>
            <person name="Yang G."/>
            <person name="Yin T."/>
            <person name="Douglas C."/>
            <person name="Marra M."/>
            <person name="Sandberg G."/>
            <person name="Van de Peer Y."/>
            <person name="Rokhsar D."/>
        </authorList>
    </citation>
    <scope>NUCLEOTIDE SEQUENCE [LARGE SCALE GENOMIC DNA]</scope>
    <source>
        <strain evidence="2">cv. Nisqually</strain>
    </source>
</reference>